<feature type="transmembrane region" description="Helical" evidence="7">
    <location>
        <begin position="264"/>
        <end position="282"/>
    </location>
</feature>
<dbReference type="PANTHER" id="PTHR33048">
    <property type="entry name" value="PTH11-LIKE INTEGRAL MEMBRANE PROTEIN (AFU_ORTHOLOGUE AFUA_5G11245)"/>
    <property type="match status" value="1"/>
</dbReference>
<dbReference type="HOGENOM" id="CLU_046870_0_1_1"/>
<evidence type="ECO:0000313" key="9">
    <source>
        <dbReference type="EMBL" id="EFY92830.1"/>
    </source>
</evidence>
<dbReference type="KEGG" id="maw:19245379"/>
<proteinExistence type="inferred from homology"/>
<feature type="domain" description="Rhodopsin" evidence="8">
    <location>
        <begin position="79"/>
        <end position="325"/>
    </location>
</feature>
<feature type="transmembrane region" description="Helical" evidence="7">
    <location>
        <begin position="97"/>
        <end position="115"/>
    </location>
</feature>
<gene>
    <name evidence="9" type="ORF">MAC_01068</name>
</gene>
<reference evidence="9 10" key="1">
    <citation type="journal article" date="2011" name="PLoS Genet.">
        <title>Genome sequencing and comparative transcriptomics of the model entomopathogenic fungi Metarhizium anisopliae and M. acridum.</title>
        <authorList>
            <person name="Gao Q."/>
            <person name="Jin K."/>
            <person name="Ying S.H."/>
            <person name="Zhang Y."/>
            <person name="Xiao G."/>
            <person name="Shang Y."/>
            <person name="Duan Z."/>
            <person name="Hu X."/>
            <person name="Xie X.Q."/>
            <person name="Zhou G."/>
            <person name="Peng G."/>
            <person name="Luo Z."/>
            <person name="Huang W."/>
            <person name="Wang B."/>
            <person name="Fang W."/>
            <person name="Wang S."/>
            <person name="Zhong Y."/>
            <person name="Ma L.J."/>
            <person name="St Leger R.J."/>
            <person name="Zhao G.P."/>
            <person name="Pei Y."/>
            <person name="Feng M.G."/>
            <person name="Xia Y."/>
            <person name="Wang C."/>
        </authorList>
    </citation>
    <scope>NUCLEOTIDE SEQUENCE [LARGE SCALE GENOMIC DNA]</scope>
    <source>
        <strain evidence="9 10">CQMa 102</strain>
    </source>
</reference>
<dbReference type="GeneID" id="19245379"/>
<dbReference type="OMA" id="VIIGCSP"/>
<keyword evidence="3 7" id="KW-1133">Transmembrane helix</keyword>
<feature type="region of interest" description="Disordered" evidence="6">
    <location>
        <begin position="397"/>
        <end position="419"/>
    </location>
</feature>
<keyword evidence="10" id="KW-1185">Reference proteome</keyword>
<evidence type="ECO:0000256" key="3">
    <source>
        <dbReference type="ARBA" id="ARBA00022989"/>
    </source>
</evidence>
<evidence type="ECO:0000313" key="10">
    <source>
        <dbReference type="Proteomes" id="UP000002499"/>
    </source>
</evidence>
<dbReference type="AlphaFoldDB" id="E9DTX0"/>
<sequence>MLFHTWDLIRGISCLEDCRFSGPNRRHVIWRSELLYIDPWCADLAAKTALMVSQNVSREADARGVIASLCVGTVFVMMRTGARWFKNGRIPVEMEDLFMYLALVSFAITCALYYATIDTFFNLMAITAGEMAPYAGLEHDVRVMLYEFFTVQFFFWLTLWSVKWSLLFMFKRLTDGLPLYNKIWWTVLVFSVLTFIGCCISNFTSCSSMHAWFTAGECATARDSRAKDISLWFSLGADLATDLLIMAVPVRVIWNLRISAVEKISIGVVFLVGIFTMVTAIIRSVSLESSVSSGQVSTTWLILWAGIEGAVAVIVGCLPSFAVFIRGRVIASRAQQDGSSNVNPSGYRSNARSKEPTGSSRRSQYDHQLWQVPDAASDKSLVEGGIMVTRSWSQKWQNSGGRTRVHRDGEIERELDGVV</sequence>
<evidence type="ECO:0000256" key="7">
    <source>
        <dbReference type="SAM" id="Phobius"/>
    </source>
</evidence>
<dbReference type="OrthoDB" id="444631at2759"/>
<evidence type="ECO:0000256" key="5">
    <source>
        <dbReference type="ARBA" id="ARBA00038359"/>
    </source>
</evidence>
<protein>
    <recommendedName>
        <fullName evidence="8">Rhodopsin domain-containing protein</fullName>
    </recommendedName>
</protein>
<feature type="compositionally biased region" description="Basic and acidic residues" evidence="6">
    <location>
        <begin position="406"/>
        <end position="419"/>
    </location>
</feature>
<organism evidence="10">
    <name type="scientific">Metarhizium acridum (strain CQMa 102)</name>
    <dbReference type="NCBI Taxonomy" id="655827"/>
    <lineage>
        <taxon>Eukaryota</taxon>
        <taxon>Fungi</taxon>
        <taxon>Dikarya</taxon>
        <taxon>Ascomycota</taxon>
        <taxon>Pezizomycotina</taxon>
        <taxon>Sordariomycetes</taxon>
        <taxon>Hypocreomycetidae</taxon>
        <taxon>Hypocreales</taxon>
        <taxon>Clavicipitaceae</taxon>
        <taxon>Metarhizium</taxon>
    </lineage>
</organism>
<feature type="transmembrane region" description="Helical" evidence="7">
    <location>
        <begin position="231"/>
        <end position="252"/>
    </location>
</feature>
<feature type="transmembrane region" description="Helical" evidence="7">
    <location>
        <begin position="143"/>
        <end position="162"/>
    </location>
</feature>
<comment type="similarity">
    <text evidence="5">Belongs to the SAT4 family.</text>
</comment>
<name>E9DTX0_METAQ</name>
<feature type="transmembrane region" description="Helical" evidence="7">
    <location>
        <begin position="183"/>
        <end position="203"/>
    </location>
</feature>
<accession>E9DTX0</accession>
<dbReference type="EMBL" id="GL698473">
    <property type="protein sequence ID" value="EFY92830.1"/>
    <property type="molecule type" value="Genomic_DNA"/>
</dbReference>
<evidence type="ECO:0000256" key="4">
    <source>
        <dbReference type="ARBA" id="ARBA00023136"/>
    </source>
</evidence>
<dbReference type="InterPro" id="IPR052337">
    <property type="entry name" value="SAT4-like"/>
</dbReference>
<dbReference type="Pfam" id="PF20684">
    <property type="entry name" value="Fung_rhodopsin"/>
    <property type="match status" value="1"/>
</dbReference>
<evidence type="ECO:0000256" key="6">
    <source>
        <dbReference type="SAM" id="MobiDB-lite"/>
    </source>
</evidence>
<dbReference type="PANTHER" id="PTHR33048:SF146">
    <property type="entry name" value="INTEGRAL MEMBRANE PROTEIN"/>
    <property type="match status" value="1"/>
</dbReference>
<keyword evidence="2 7" id="KW-0812">Transmembrane</keyword>
<feature type="region of interest" description="Disordered" evidence="6">
    <location>
        <begin position="336"/>
        <end position="365"/>
    </location>
</feature>
<dbReference type="InParanoid" id="E9DTX0"/>
<evidence type="ECO:0000259" key="8">
    <source>
        <dbReference type="Pfam" id="PF20684"/>
    </source>
</evidence>
<evidence type="ECO:0000256" key="1">
    <source>
        <dbReference type="ARBA" id="ARBA00004141"/>
    </source>
</evidence>
<feature type="transmembrane region" description="Helical" evidence="7">
    <location>
        <begin position="302"/>
        <end position="325"/>
    </location>
</feature>
<dbReference type="InterPro" id="IPR049326">
    <property type="entry name" value="Rhodopsin_dom_fungi"/>
</dbReference>
<dbReference type="eggNOG" id="ENOG502SSB8">
    <property type="taxonomic scope" value="Eukaryota"/>
</dbReference>
<dbReference type="Proteomes" id="UP000002499">
    <property type="component" value="Unassembled WGS sequence"/>
</dbReference>
<feature type="compositionally biased region" description="Polar residues" evidence="6">
    <location>
        <begin position="336"/>
        <end position="362"/>
    </location>
</feature>
<comment type="subcellular location">
    <subcellularLocation>
        <location evidence="1">Membrane</location>
        <topology evidence="1">Multi-pass membrane protein</topology>
    </subcellularLocation>
</comment>
<keyword evidence="4 7" id="KW-0472">Membrane</keyword>
<dbReference type="GO" id="GO:0016020">
    <property type="term" value="C:membrane"/>
    <property type="evidence" value="ECO:0007669"/>
    <property type="project" value="UniProtKB-SubCell"/>
</dbReference>
<evidence type="ECO:0000256" key="2">
    <source>
        <dbReference type="ARBA" id="ARBA00022692"/>
    </source>
</evidence>